<organism evidence="1 2">
    <name type="scientific">Ameca splendens</name>
    <dbReference type="NCBI Taxonomy" id="208324"/>
    <lineage>
        <taxon>Eukaryota</taxon>
        <taxon>Metazoa</taxon>
        <taxon>Chordata</taxon>
        <taxon>Craniata</taxon>
        <taxon>Vertebrata</taxon>
        <taxon>Euteleostomi</taxon>
        <taxon>Actinopterygii</taxon>
        <taxon>Neopterygii</taxon>
        <taxon>Teleostei</taxon>
        <taxon>Neoteleostei</taxon>
        <taxon>Acanthomorphata</taxon>
        <taxon>Ovalentaria</taxon>
        <taxon>Atherinomorphae</taxon>
        <taxon>Cyprinodontiformes</taxon>
        <taxon>Goodeidae</taxon>
        <taxon>Ameca</taxon>
    </lineage>
</organism>
<evidence type="ECO:0000313" key="2">
    <source>
        <dbReference type="Proteomes" id="UP001469553"/>
    </source>
</evidence>
<protein>
    <submittedName>
        <fullName evidence="1">Uncharacterized protein</fullName>
    </submittedName>
</protein>
<dbReference type="Proteomes" id="UP001469553">
    <property type="component" value="Unassembled WGS sequence"/>
</dbReference>
<comment type="caution">
    <text evidence="1">The sequence shown here is derived from an EMBL/GenBank/DDBJ whole genome shotgun (WGS) entry which is preliminary data.</text>
</comment>
<gene>
    <name evidence="1" type="ORF">AMECASPLE_036842</name>
</gene>
<evidence type="ECO:0000313" key="1">
    <source>
        <dbReference type="EMBL" id="MEQ2309271.1"/>
    </source>
</evidence>
<reference evidence="1 2" key="1">
    <citation type="submission" date="2021-06" db="EMBL/GenBank/DDBJ databases">
        <authorList>
            <person name="Palmer J.M."/>
        </authorList>
    </citation>
    <scope>NUCLEOTIDE SEQUENCE [LARGE SCALE GENOMIC DNA]</scope>
    <source>
        <strain evidence="1 2">AS_MEX2019</strain>
        <tissue evidence="1">Muscle</tissue>
    </source>
</reference>
<dbReference type="EMBL" id="JAHRIP010071822">
    <property type="protein sequence ID" value="MEQ2309271.1"/>
    <property type="molecule type" value="Genomic_DNA"/>
</dbReference>
<keyword evidence="2" id="KW-1185">Reference proteome</keyword>
<accession>A0ABV0ZUU8</accession>
<proteinExistence type="predicted"/>
<sequence>MENTTIVSTRLLHAAPRTQICYHHDPSSKKFYALLKQSAISDSPSFLMWRAILYQYTPEDLSKTLQGQSIWLIFNAVLVSEVPLLCVNRYPKHQCGHAGKYSMALLNLLNLNVV</sequence>
<name>A0ABV0ZUU8_9TELE</name>